<reference evidence="2 3" key="1">
    <citation type="journal article" date="2018" name="Nat. Ecol. Evol.">
        <title>Pezizomycetes genomes reveal the molecular basis of ectomycorrhizal truffle lifestyle.</title>
        <authorList>
            <person name="Murat C."/>
            <person name="Payen T."/>
            <person name="Noel B."/>
            <person name="Kuo A."/>
            <person name="Morin E."/>
            <person name="Chen J."/>
            <person name="Kohler A."/>
            <person name="Krizsan K."/>
            <person name="Balestrini R."/>
            <person name="Da Silva C."/>
            <person name="Montanini B."/>
            <person name="Hainaut M."/>
            <person name="Levati E."/>
            <person name="Barry K.W."/>
            <person name="Belfiori B."/>
            <person name="Cichocki N."/>
            <person name="Clum A."/>
            <person name="Dockter R.B."/>
            <person name="Fauchery L."/>
            <person name="Guy J."/>
            <person name="Iotti M."/>
            <person name="Le Tacon F."/>
            <person name="Lindquist E.A."/>
            <person name="Lipzen A."/>
            <person name="Malagnac F."/>
            <person name="Mello A."/>
            <person name="Molinier V."/>
            <person name="Miyauchi S."/>
            <person name="Poulain J."/>
            <person name="Riccioni C."/>
            <person name="Rubini A."/>
            <person name="Sitrit Y."/>
            <person name="Splivallo R."/>
            <person name="Traeger S."/>
            <person name="Wang M."/>
            <person name="Zifcakova L."/>
            <person name="Wipf D."/>
            <person name="Zambonelli A."/>
            <person name="Paolocci F."/>
            <person name="Nowrousian M."/>
            <person name="Ottonello S."/>
            <person name="Baldrian P."/>
            <person name="Spatafora J.W."/>
            <person name="Henrissat B."/>
            <person name="Nagy L.G."/>
            <person name="Aury J.M."/>
            <person name="Wincker P."/>
            <person name="Grigoriev I.V."/>
            <person name="Bonfante P."/>
            <person name="Martin F.M."/>
        </authorList>
    </citation>
    <scope>NUCLEOTIDE SEQUENCE [LARGE SCALE GENOMIC DNA]</scope>
    <source>
        <strain evidence="2 3">120613-1</strain>
    </source>
</reference>
<feature type="region of interest" description="Disordered" evidence="1">
    <location>
        <begin position="56"/>
        <end position="106"/>
    </location>
</feature>
<keyword evidence="3" id="KW-1185">Reference proteome</keyword>
<protein>
    <submittedName>
        <fullName evidence="2">Uncharacterized protein</fullName>
    </submittedName>
</protein>
<proteinExistence type="predicted"/>
<organism evidence="2 3">
    <name type="scientific">Choiromyces venosus 120613-1</name>
    <dbReference type="NCBI Taxonomy" id="1336337"/>
    <lineage>
        <taxon>Eukaryota</taxon>
        <taxon>Fungi</taxon>
        <taxon>Dikarya</taxon>
        <taxon>Ascomycota</taxon>
        <taxon>Pezizomycotina</taxon>
        <taxon>Pezizomycetes</taxon>
        <taxon>Pezizales</taxon>
        <taxon>Tuberaceae</taxon>
        <taxon>Choiromyces</taxon>
    </lineage>
</organism>
<feature type="compositionally biased region" description="Low complexity" evidence="1">
    <location>
        <begin position="56"/>
        <end position="104"/>
    </location>
</feature>
<dbReference type="Proteomes" id="UP000276215">
    <property type="component" value="Unassembled WGS sequence"/>
</dbReference>
<evidence type="ECO:0000313" key="3">
    <source>
        <dbReference type="Proteomes" id="UP000276215"/>
    </source>
</evidence>
<accession>A0A3N4J884</accession>
<gene>
    <name evidence="2" type="ORF">L873DRAFT_1425223</name>
</gene>
<sequence>MIFGGGKKSGPPLKLELQVMPDEYHKNSNNWMSHRAVNLSSSTKSSATSISTLTFSTTSVSTLPPSTSYSTCPSTSRSLSTSSFTSPSSSCATSTSSSSSSSSPARLNPDYLVTTLIIFYNMYWPIRNPSHLPLPLPASSL</sequence>
<dbReference type="EMBL" id="ML120436">
    <property type="protein sequence ID" value="RPA94502.1"/>
    <property type="molecule type" value="Genomic_DNA"/>
</dbReference>
<evidence type="ECO:0000313" key="2">
    <source>
        <dbReference type="EMBL" id="RPA94502.1"/>
    </source>
</evidence>
<evidence type="ECO:0000256" key="1">
    <source>
        <dbReference type="SAM" id="MobiDB-lite"/>
    </source>
</evidence>
<dbReference type="AlphaFoldDB" id="A0A3N4J884"/>
<name>A0A3N4J884_9PEZI</name>